<dbReference type="AlphaFoldDB" id="A0A447N7G2"/>
<evidence type="ECO:0000313" key="2">
    <source>
        <dbReference type="Proteomes" id="UP000282086"/>
    </source>
</evidence>
<evidence type="ECO:0000313" key="1">
    <source>
        <dbReference type="EMBL" id="VDZ99238.1"/>
    </source>
</evidence>
<dbReference type="EMBL" id="LR134140">
    <property type="protein sequence ID" value="VDZ99238.1"/>
    <property type="molecule type" value="Genomic_DNA"/>
</dbReference>
<accession>A0A447N7G2</accession>
<name>A0A447N7G2_SALET</name>
<protein>
    <submittedName>
        <fullName evidence="1">Heme exporter protein C</fullName>
    </submittedName>
</protein>
<gene>
    <name evidence="1" type="primary">ccmC_2</name>
    <name evidence="1" type="ORF">NCTC129_05543</name>
</gene>
<sequence length="173" mass="18712">MDDYVENPSSAGGAATGCIRFAAGSCRGWRQPASSRWPPAGSGALVSPRRTTSRGESYRIMYLHVPAGHLVDGVSMRRWRWRRFTGLVWQMKMASLAVAAMAPVGGGVTPSSRWSPARRGATDVGHLVGVGRAPEPRSWCCCFSTPGSSPCGTPLTTVKWPGARRAFWCWSAW</sequence>
<dbReference type="Proteomes" id="UP000282086">
    <property type="component" value="Chromosome"/>
</dbReference>
<proteinExistence type="predicted"/>
<reference evidence="1 2" key="1">
    <citation type="submission" date="2018-12" db="EMBL/GenBank/DDBJ databases">
        <authorList>
            <consortium name="Pathogen Informatics"/>
        </authorList>
    </citation>
    <scope>NUCLEOTIDE SEQUENCE [LARGE SCALE GENOMIC DNA]</scope>
    <source>
        <strain evidence="1 2">NCTC129</strain>
    </source>
</reference>
<organism evidence="1 2">
    <name type="scientific">Salmonella enterica I</name>
    <dbReference type="NCBI Taxonomy" id="59201"/>
    <lineage>
        <taxon>Bacteria</taxon>
        <taxon>Pseudomonadati</taxon>
        <taxon>Pseudomonadota</taxon>
        <taxon>Gammaproteobacteria</taxon>
        <taxon>Enterobacterales</taxon>
        <taxon>Enterobacteriaceae</taxon>
        <taxon>Salmonella</taxon>
    </lineage>
</organism>